<feature type="binding site" evidence="12">
    <location>
        <begin position="845"/>
        <end position="846"/>
    </location>
    <ligand>
        <name>NADP(+)</name>
        <dbReference type="ChEBI" id="CHEBI:58349"/>
    </ligand>
</feature>
<comment type="function">
    <text evidence="10">NADPH-dependent reductase which is a central component of the cytosolic iron-sulfur (Fe-S) protein assembly (CIA) machinery. Transfers electrons from NADPH via its FAD and FMN prosthetic groups to the [2Fe-2S] cluster of CIAPIN1, another key component of the CIA machinery. In turn, this reduced cluster provides electrons for assembly of cytosolic iron-sulfur cluster proteins. It can also reduce the [2Fe-2S] cluster of CISD1 and activate this protein implicated in Fe/S cluster repair. In vitro can fully activate methionine synthase/MTR in the presence of soluble cytochrome b5/CYB5A.</text>
</comment>
<dbReference type="Pfam" id="PF00175">
    <property type="entry name" value="NAD_binding_1"/>
    <property type="match status" value="1"/>
</dbReference>
<comment type="subcellular location">
    <subcellularLocation>
        <location evidence="12">Cytoplasm</location>
        <location evidence="12">Perinuclear region</location>
    </subcellularLocation>
    <text evidence="12">Concentrated in perinuclear structure.</text>
</comment>
<dbReference type="Pfam" id="PF00667">
    <property type="entry name" value="FAD_binding_1"/>
    <property type="match status" value="1"/>
</dbReference>
<dbReference type="GO" id="GO:0005634">
    <property type="term" value="C:nucleus"/>
    <property type="evidence" value="ECO:0007669"/>
    <property type="project" value="UniProtKB-ARBA"/>
</dbReference>
<feature type="binding site" evidence="12">
    <location>
        <begin position="384"/>
        <end position="387"/>
    </location>
    <ligand>
        <name>FAD</name>
        <dbReference type="ChEBI" id="CHEBI:57692"/>
    </ligand>
</feature>
<dbReference type="InterPro" id="IPR028879">
    <property type="entry name" value="NDOR1"/>
</dbReference>
<dbReference type="PROSITE" id="PS51384">
    <property type="entry name" value="FAD_FR"/>
    <property type="match status" value="1"/>
</dbReference>
<evidence type="ECO:0000259" key="15">
    <source>
        <dbReference type="PROSITE" id="PS51384"/>
    </source>
</evidence>
<feature type="binding site" evidence="12">
    <location>
        <position position="926"/>
    </location>
    <ligand>
        <name>FAD</name>
        <dbReference type="ChEBI" id="CHEBI:57692"/>
    </ligand>
</feature>
<dbReference type="Gene3D" id="2.40.30.10">
    <property type="entry name" value="Translation factors"/>
    <property type="match status" value="1"/>
</dbReference>
<dbReference type="Gene3D" id="3.40.50.360">
    <property type="match status" value="1"/>
</dbReference>
<feature type="binding site" evidence="12">
    <location>
        <begin position="59"/>
        <end position="62"/>
    </location>
    <ligand>
        <name>FMN</name>
        <dbReference type="ChEBI" id="CHEBI:58210"/>
    </ligand>
</feature>
<gene>
    <name evidence="16" type="primary">ndor1</name>
    <name evidence="12" type="synonym">NDOR1</name>
</gene>
<dbReference type="InterPro" id="IPR008254">
    <property type="entry name" value="Flavodoxin/NO_synth"/>
</dbReference>
<evidence type="ECO:0000256" key="5">
    <source>
        <dbReference type="ARBA" id="ARBA00022643"/>
    </source>
</evidence>
<organism evidence="16">
    <name type="scientific">Xenopus tropicalis</name>
    <name type="common">Western clawed frog</name>
    <name type="synonym">Silurana tropicalis</name>
    <dbReference type="NCBI Taxonomy" id="8364"/>
    <lineage>
        <taxon>Eukaryota</taxon>
        <taxon>Metazoa</taxon>
        <taxon>Chordata</taxon>
        <taxon>Craniata</taxon>
        <taxon>Vertebrata</taxon>
        <taxon>Euteleostomi</taxon>
        <taxon>Amphibia</taxon>
        <taxon>Batrachia</taxon>
        <taxon>Anura</taxon>
        <taxon>Pipoidea</taxon>
        <taxon>Pipidae</taxon>
        <taxon>Xenopodinae</taxon>
        <taxon>Xenopus</taxon>
        <taxon>Silurana</taxon>
    </lineage>
</organism>
<evidence type="ECO:0000256" key="12">
    <source>
        <dbReference type="HAMAP-Rule" id="MF_03178"/>
    </source>
</evidence>
<keyword evidence="4 12" id="KW-0285">Flavoprotein</keyword>
<dbReference type="InterPro" id="IPR017938">
    <property type="entry name" value="Riboflavin_synthase-like_b-brl"/>
</dbReference>
<feature type="compositionally biased region" description="Low complexity" evidence="13">
    <location>
        <begin position="716"/>
        <end position="758"/>
    </location>
</feature>
<feature type="binding site" evidence="12">
    <location>
        <position position="132"/>
    </location>
    <ligand>
        <name>FMN</name>
        <dbReference type="ChEBI" id="CHEBI:58210"/>
    </ligand>
</feature>
<dbReference type="FunFam" id="3.40.50.80:FF:000030">
    <property type="entry name" value="NADPH-dependent diflavin oxidoreductase 1"/>
    <property type="match status" value="1"/>
</dbReference>
<evidence type="ECO:0000256" key="9">
    <source>
        <dbReference type="ARBA" id="ARBA00052174"/>
    </source>
</evidence>
<dbReference type="Pfam" id="PF00258">
    <property type="entry name" value="Flavodoxin_1"/>
    <property type="match status" value="1"/>
</dbReference>
<proteinExistence type="inferred from homology"/>
<dbReference type="GO" id="GO:0160246">
    <property type="term" value="F:NADPH-iron-sulfur [2Fe-2S] protein oxidoreductase activity"/>
    <property type="evidence" value="ECO:0007669"/>
    <property type="project" value="InterPro"/>
</dbReference>
<evidence type="ECO:0000256" key="13">
    <source>
        <dbReference type="SAM" id="MobiDB-lite"/>
    </source>
</evidence>
<dbReference type="PRINTS" id="PR00369">
    <property type="entry name" value="FLAVODOXIN"/>
</dbReference>
<dbReference type="InterPro" id="IPR017927">
    <property type="entry name" value="FAD-bd_FR_type"/>
</dbReference>
<dbReference type="Xenbase" id="XB-GENE-956252">
    <property type="gene designation" value="ndor1"/>
</dbReference>
<dbReference type="GO" id="GO:0016651">
    <property type="term" value="F:oxidoreductase activity, acting on NAD(P)H"/>
    <property type="evidence" value="ECO:0007669"/>
    <property type="project" value="UniProtKB-UniRule"/>
</dbReference>
<dbReference type="GO" id="GO:0005829">
    <property type="term" value="C:cytosol"/>
    <property type="evidence" value="ECO:0007669"/>
    <property type="project" value="UniProtKB-ARBA"/>
</dbReference>
<feature type="binding site" evidence="12">
    <location>
        <position position="352"/>
    </location>
    <ligand>
        <name>FAD</name>
        <dbReference type="ChEBI" id="CHEBI:57692"/>
    </ligand>
</feature>
<dbReference type="GeneTree" id="ENSGT00930000151050"/>
<keyword evidence="8 12" id="KW-0560">Oxidoreductase</keyword>
<evidence type="ECO:0000256" key="7">
    <source>
        <dbReference type="ARBA" id="ARBA00022857"/>
    </source>
</evidence>
<comment type="cofactor">
    <cofactor evidence="2 12">
        <name>FAD</name>
        <dbReference type="ChEBI" id="CHEBI:57692"/>
    </cofactor>
</comment>
<feature type="domain" description="FAD-binding FR-type" evidence="15">
    <location>
        <begin position="208"/>
        <end position="450"/>
    </location>
</feature>
<dbReference type="EC" id="1.18.1.-" evidence="12"/>
<reference evidence="16" key="1">
    <citation type="journal article" date="2010" name="Science">
        <title>The genome of the Western clawed frog Xenopus tropicalis.</title>
        <authorList>
            <person name="Hellsten U."/>
            <person name="Harland R.M."/>
            <person name="Gilchrist M.J."/>
            <person name="Hendrix D."/>
            <person name="Jurka J."/>
            <person name="Kapitonov V."/>
            <person name="Ovcharenko I."/>
            <person name="Putnam N.H."/>
            <person name="Shu S."/>
            <person name="Taher L."/>
            <person name="Blitz I.L."/>
            <person name="Blumberg B."/>
            <person name="Dichmann D.S."/>
            <person name="Dubchak I."/>
            <person name="Amaya E."/>
            <person name="Detter J.C."/>
            <person name="Fletcher R."/>
            <person name="Gerhard D.S."/>
            <person name="Goodstein D."/>
            <person name="Graves T."/>
            <person name="Grigoriev I.V."/>
            <person name="Grimwood J."/>
            <person name="Kawashima T."/>
            <person name="Lindquist E."/>
            <person name="Lucas S.M."/>
            <person name="Mead P.E."/>
            <person name="Mitros T."/>
            <person name="Ogino H."/>
            <person name="Ohta Y."/>
            <person name="Poliakov A.V."/>
            <person name="Pollet N."/>
            <person name="Robert J."/>
            <person name="Salamov A."/>
            <person name="Sater A.K."/>
            <person name="Schmutz J."/>
            <person name="Terry A."/>
            <person name="Vize P.D."/>
            <person name="Warren W.C."/>
            <person name="Wells D."/>
            <person name="Wills A."/>
            <person name="Wilson R.K."/>
            <person name="Zimmerman L.B."/>
            <person name="Zorn A.M."/>
            <person name="Grainger R."/>
            <person name="Grammer T."/>
            <person name="Khokha M.K."/>
            <person name="Richardson P.M."/>
            <person name="Rokhsar D.S."/>
        </authorList>
    </citation>
    <scope>NUCLEOTIDE SEQUENCE [LARGE SCALE GENOMIC DNA]</scope>
    <source>
        <strain evidence="16">Nigerian</strain>
    </source>
</reference>
<feature type="binding site" evidence="12">
    <location>
        <begin position="851"/>
        <end position="855"/>
    </location>
    <ligand>
        <name>NADP(+)</name>
        <dbReference type="ChEBI" id="CHEBI:58349"/>
    </ligand>
</feature>
<dbReference type="SUPFAM" id="SSF52343">
    <property type="entry name" value="Ferredoxin reductase-like, C-terminal NADP-linked domain"/>
    <property type="match status" value="1"/>
</dbReference>
<name>A0A803JEP3_XENTR</name>
<sequence>MPQRNLLILYGSQTGTAEDLAGRLGREAKRHHFQCRMESLDEYRVADLIHEPLVVFVCATTGQGDPPDNMKNFWRFIFRRNLPHNALCRMDYAVLGLGDSSYPKFNFIAKKLHKRLQQLGACPLLPPALGDDQHDLGPDAAVDPWLKDLWGKILSIYPLPPGLNIISEDILLPPKYLLRLLEETIGQDDLSGEELERDSNNTTPASESHPFPAPVVSNQRVTALDHFQDVRLIEFDISGSALQFSPGDVAMVQPRNSPPHVQQLCSLLRLDPRTRFVVEASDPEAAVPAQLAELQCIGQLAERYLDLCAVPRRSFFQLLSHFAPDELEREKLREFGSAGGQEELFSYCNRPRRTLLEVLVDFPHTTRCIPATYLLELIPRMRPRAFSIASSMQALPNALQILVAVVQYRSKLIEPRRGLCSTWLASLPPRGKSPQTAPVLLLPFILLPILYCLVPIHPAVSHCPLQSLTYTRLSHTVTCSHSHTPGCLTLSPAVTHIHPAVSHCHLQALAYTRLSHTVTYSHSHTPGCLTLSPTVTRIHPAVSHCHLQSLAYTRLSHTVTYSHSHTPGCLTLSPAVTRIHPAASHCHLQSLTYTRLSHTVTYSHSHTPGCLTLSPTGTRIHPAVSRSHLQSLAYTRLSHTVTYSHSHTPGCLTLSPTVTRIHPAVSHCHLQSLAYTQLSHTVTYSHSHTPGCLTLSPTVTRIHPAVSHCLALAAPPDSHAAPPDSHAAPPDSHAAPPDSHAAPPDSHAAPPDSHAAPHAGRERVPIWVKRGSMTFPLEPGTPLVMVGPGTGVAPFRAAVQERAANGKRGSCLFFGCRGKSKDFYFEKEWEDLVTGGFLTLFTAFSRDQEDKVYVQRRIRENSALLWDLLANRQGYFYIAGNAKSMPNEVTDALKWVLQSEGGLSAPDAEQYVVAMEKSRRFQSETWS</sequence>
<dbReference type="PANTHER" id="PTHR19384:SF10">
    <property type="entry name" value="NADPH-DEPENDENT DIFLAVIN OXIDOREDUCTASE 1"/>
    <property type="match status" value="1"/>
</dbReference>
<dbReference type="InterPro" id="IPR039261">
    <property type="entry name" value="FNR_nucleotide-bd"/>
</dbReference>
<feature type="region of interest" description="Disordered" evidence="13">
    <location>
        <begin position="189"/>
        <end position="214"/>
    </location>
</feature>
<dbReference type="GO" id="GO:0050661">
    <property type="term" value="F:NADP binding"/>
    <property type="evidence" value="ECO:0007669"/>
    <property type="project" value="UniProtKB-UniRule"/>
</dbReference>
<feature type="domain" description="Flavodoxin-like" evidence="14">
    <location>
        <begin position="6"/>
        <end position="150"/>
    </location>
</feature>
<feature type="binding site" evidence="12">
    <location>
        <begin position="418"/>
        <end position="421"/>
    </location>
    <ligand>
        <name>FAD</name>
        <dbReference type="ChEBI" id="CHEBI:57692"/>
    </ligand>
</feature>
<evidence type="ECO:0000259" key="14">
    <source>
        <dbReference type="PROSITE" id="PS50902"/>
    </source>
</evidence>
<evidence type="ECO:0000256" key="1">
    <source>
        <dbReference type="ARBA" id="ARBA00001917"/>
    </source>
</evidence>
<comment type="similarity">
    <text evidence="12">In the C-terminal section; belongs to the flavoprotein pyridine nucleotide cytochrome reductase family.</text>
</comment>
<evidence type="ECO:0000256" key="6">
    <source>
        <dbReference type="ARBA" id="ARBA00022827"/>
    </source>
</evidence>
<dbReference type="InterPro" id="IPR029039">
    <property type="entry name" value="Flavoprotein-like_sf"/>
</dbReference>
<keyword evidence="5 12" id="KW-0288">FMN</keyword>
<reference evidence="16" key="2">
    <citation type="submission" date="2021-03" db="UniProtKB">
        <authorList>
            <consortium name="Ensembl"/>
        </authorList>
    </citation>
    <scope>IDENTIFICATION</scope>
</reference>
<dbReference type="PROSITE" id="PS50902">
    <property type="entry name" value="FLAVODOXIN_LIKE"/>
    <property type="match status" value="1"/>
</dbReference>
<dbReference type="Gene3D" id="3.40.50.80">
    <property type="entry name" value="Nucleotide-binding domain of ferredoxin-NADP reductase (FNR) module"/>
    <property type="match status" value="1"/>
</dbReference>
<feature type="region of interest" description="Disordered" evidence="13">
    <location>
        <begin position="716"/>
        <end position="760"/>
    </location>
</feature>
<feature type="binding site" evidence="12">
    <location>
        <position position="790"/>
    </location>
    <ligand>
        <name>NADP(+)</name>
        <dbReference type="ChEBI" id="CHEBI:58349"/>
    </ligand>
</feature>
<dbReference type="GO" id="GO:0010181">
    <property type="term" value="F:FMN binding"/>
    <property type="evidence" value="ECO:0007669"/>
    <property type="project" value="UniProtKB-UniRule"/>
</dbReference>
<comment type="catalytic activity">
    <reaction evidence="9">
        <text>2 oxidized [2Fe-2S]-[protein] + NADPH = 2 reduced [2Fe-2S]-[protein] + NADP(+) + H(+)</text>
        <dbReference type="Rhea" id="RHEA:67716"/>
        <dbReference type="Rhea" id="RHEA-COMP:17327"/>
        <dbReference type="Rhea" id="RHEA-COMP:17328"/>
        <dbReference type="ChEBI" id="CHEBI:15378"/>
        <dbReference type="ChEBI" id="CHEBI:33737"/>
        <dbReference type="ChEBI" id="CHEBI:33738"/>
        <dbReference type="ChEBI" id="CHEBI:57783"/>
        <dbReference type="ChEBI" id="CHEBI:58349"/>
    </reaction>
    <physiologicalReaction direction="left-to-right" evidence="9">
        <dbReference type="Rhea" id="RHEA:67717"/>
    </physiologicalReaction>
</comment>
<dbReference type="FunCoup" id="A0A803JEP3">
    <property type="interactions" value="2818"/>
</dbReference>
<dbReference type="PANTHER" id="PTHR19384">
    <property type="entry name" value="NITRIC OXIDE SYNTHASE-RELATED"/>
    <property type="match status" value="1"/>
</dbReference>
<dbReference type="SUPFAM" id="SSF52218">
    <property type="entry name" value="Flavoproteins"/>
    <property type="match status" value="1"/>
</dbReference>
<comment type="caution">
    <text evidence="12">Lacks conserved residue(s) required for the propagation of feature annotation.</text>
</comment>
<keyword evidence="7 12" id="KW-0521">NADP</keyword>
<dbReference type="GO" id="GO:0050660">
    <property type="term" value="F:flavin adenine dinucleotide binding"/>
    <property type="evidence" value="ECO:0007669"/>
    <property type="project" value="UniProtKB-UniRule"/>
</dbReference>
<evidence type="ECO:0000256" key="3">
    <source>
        <dbReference type="ARBA" id="ARBA00022490"/>
    </source>
</evidence>
<dbReference type="GO" id="GO:0048471">
    <property type="term" value="C:perinuclear region of cytoplasm"/>
    <property type="evidence" value="ECO:0007669"/>
    <property type="project" value="UniProtKB-SubCell"/>
</dbReference>
<dbReference type="GO" id="GO:0016226">
    <property type="term" value="P:iron-sulfur cluster assembly"/>
    <property type="evidence" value="ECO:0007669"/>
    <property type="project" value="UniProtKB-UniRule"/>
</dbReference>
<dbReference type="SUPFAM" id="SSF63380">
    <property type="entry name" value="Riboflavin synthase domain-like"/>
    <property type="match status" value="1"/>
</dbReference>
<dbReference type="InterPro" id="IPR023173">
    <property type="entry name" value="NADPH_Cyt_P450_Rdtase_alpha"/>
</dbReference>
<dbReference type="Bgee" id="ENSXETG00000022930">
    <property type="expression patterns" value="Expressed in 2-cell stage embryo and 13 other cell types or tissues"/>
</dbReference>
<dbReference type="InParanoid" id="A0A803JEP3"/>
<dbReference type="Ensembl" id="ENSXETT00000106691">
    <property type="protein sequence ID" value="ENSXETP00000106356"/>
    <property type="gene ID" value="ENSXETG00000022930"/>
</dbReference>
<keyword evidence="3 12" id="KW-0963">Cytoplasm</keyword>
<comment type="cofactor">
    <cofactor evidence="1 12">
        <name>FMN</name>
        <dbReference type="ChEBI" id="CHEBI:58210"/>
    </cofactor>
</comment>
<dbReference type="FunFam" id="1.20.990.10:FF:000008">
    <property type="entry name" value="NADPH-dependent diflavin oxidoreductase 1"/>
    <property type="match status" value="1"/>
</dbReference>
<protein>
    <recommendedName>
        <fullName evidence="12">NADPH-dependent diflavin oxidoreductase 1</fullName>
        <ecNumber evidence="12">1.18.1.-</ecNumber>
    </recommendedName>
    <alternativeName>
        <fullName evidence="12">NADPH-dependent FMN and FAD-containing oxidoreductase</fullName>
    </alternativeName>
</protein>
<evidence type="ECO:0000256" key="8">
    <source>
        <dbReference type="ARBA" id="ARBA00023002"/>
    </source>
</evidence>
<feature type="binding site" evidence="12">
    <location>
        <begin position="12"/>
        <end position="17"/>
    </location>
    <ligand>
        <name>FMN</name>
        <dbReference type="ChEBI" id="CHEBI:58210"/>
    </ligand>
</feature>
<accession>A0A803JEP3</accession>
<keyword evidence="6 12" id="KW-0274">FAD</keyword>
<evidence type="ECO:0000256" key="11">
    <source>
        <dbReference type="ARBA" id="ARBA00063044"/>
    </source>
</evidence>
<evidence type="ECO:0000256" key="10">
    <source>
        <dbReference type="ARBA" id="ARBA00059862"/>
    </source>
</evidence>
<feature type="binding site" evidence="12">
    <location>
        <begin position="97"/>
        <end position="106"/>
    </location>
    <ligand>
        <name>FMN</name>
        <dbReference type="ChEBI" id="CHEBI:58210"/>
    </ligand>
</feature>
<dbReference type="AlphaFoldDB" id="A0A803JEP3"/>
<dbReference type="Gene3D" id="1.20.990.10">
    <property type="entry name" value="NADPH-cytochrome p450 Reductase, Chain A, domain 3"/>
    <property type="match status" value="1"/>
</dbReference>
<evidence type="ECO:0000256" key="4">
    <source>
        <dbReference type="ARBA" id="ARBA00022630"/>
    </source>
</evidence>
<comment type="similarity">
    <text evidence="12">In the N-terminal section; belongs to the flavodoxin family.</text>
</comment>
<dbReference type="InterPro" id="IPR003097">
    <property type="entry name" value="CysJ-like_FAD-binding"/>
</dbReference>
<dbReference type="InterPro" id="IPR001433">
    <property type="entry name" value="OxRdtase_FAD/NAD-bd"/>
</dbReference>
<comment type="subunit">
    <text evidence="11">Interacts with CIAPIN1; as part of the cytosolic iron-sulfur (Fe-S) protein assembly (CIA) machinery. Interacts with DCPS.</text>
</comment>
<dbReference type="InterPro" id="IPR001094">
    <property type="entry name" value="Flavdoxin-like"/>
</dbReference>
<comment type="similarity">
    <text evidence="12">Belongs to the NADPH-dependent diflavin oxidoreductase NDOR1 family.</text>
</comment>
<evidence type="ECO:0000313" key="16">
    <source>
        <dbReference type="Ensembl" id="ENSXETP00000106356"/>
    </source>
</evidence>
<dbReference type="HAMAP" id="MF_03178">
    <property type="entry name" value="NDOR1"/>
    <property type="match status" value="1"/>
</dbReference>
<evidence type="ECO:0000256" key="2">
    <source>
        <dbReference type="ARBA" id="ARBA00001974"/>
    </source>
</evidence>
<dbReference type="FunFam" id="3.40.50.360:FF:000015">
    <property type="entry name" value="NADPH-dependent diflavin oxidoreductase 1"/>
    <property type="match status" value="1"/>
</dbReference>